<proteinExistence type="inferred from homology"/>
<comment type="caution">
    <text evidence="4">The sequence shown here is derived from an EMBL/GenBank/DDBJ whole genome shotgun (WGS) entry which is preliminary data.</text>
</comment>
<evidence type="ECO:0000256" key="2">
    <source>
        <dbReference type="ARBA" id="ARBA00022729"/>
    </source>
</evidence>
<evidence type="ECO:0000313" key="4">
    <source>
        <dbReference type="EMBL" id="MFC3097402.1"/>
    </source>
</evidence>
<sequence length="351" mass="36620">MSLSLVPALLATAAPLSLADTPVSHATLPVSVAASAEGAAALAEAQQEGAPAPAEGIGAGVEQPAATVTDLDAAEPQDVIIVEGNLAAPPGDPLESVNIQVYEVTQSIDRNFVAPVAEVYRDDLPKPLRNGLRNLLRNLLEPVNFVNFLLQLKPGKAVETLARFTINSTVGIGGLFDIAAGPEFQLPYRRNGLANTLGYYGVGPGPFLVLPLIGATTLRDIIGSTLDQAVVPLAVGAPFNTPYYAVPAYTVNSLQFRIEFDERLGQIRDSVDPYSAMRESYLCLREADIAALRNRPAPRDCSIDALMADPVPVAPAAAAVSPADTAPAIVEAPAPSADQAELAMEAKAVAE</sequence>
<evidence type="ECO:0000256" key="1">
    <source>
        <dbReference type="ARBA" id="ARBA00010634"/>
    </source>
</evidence>
<dbReference type="EMBL" id="JBHRST010000008">
    <property type="protein sequence ID" value="MFC3097402.1"/>
    <property type="molecule type" value="Genomic_DNA"/>
</dbReference>
<dbReference type="PANTHER" id="PTHR30035">
    <property type="entry name" value="LIPOPROTEIN VACJ-RELATED"/>
    <property type="match status" value="1"/>
</dbReference>
<dbReference type="PRINTS" id="PR01805">
    <property type="entry name" value="VACJLIPOPROT"/>
</dbReference>
<keyword evidence="2 3" id="KW-0732">Signal</keyword>
<organism evidence="4 5">
    <name type="scientific">Alteraurantiacibacter palmitatis</name>
    <dbReference type="NCBI Taxonomy" id="2054628"/>
    <lineage>
        <taxon>Bacteria</taxon>
        <taxon>Pseudomonadati</taxon>
        <taxon>Pseudomonadota</taxon>
        <taxon>Alphaproteobacteria</taxon>
        <taxon>Sphingomonadales</taxon>
        <taxon>Erythrobacteraceae</taxon>
        <taxon>Alteraurantiacibacter</taxon>
    </lineage>
</organism>
<dbReference type="Proteomes" id="UP001595456">
    <property type="component" value="Unassembled WGS sequence"/>
</dbReference>
<feature type="chain" id="PRO_5045966137" evidence="3">
    <location>
        <begin position="20"/>
        <end position="351"/>
    </location>
</feature>
<comment type="similarity">
    <text evidence="1">Belongs to the MlaA family.</text>
</comment>
<dbReference type="InterPro" id="IPR007428">
    <property type="entry name" value="MlaA"/>
</dbReference>
<protein>
    <submittedName>
        <fullName evidence="4">VacJ family lipoprotein</fullName>
    </submittedName>
</protein>
<gene>
    <name evidence="4" type="ORF">ACFODU_06245</name>
</gene>
<keyword evidence="4" id="KW-0449">Lipoprotein</keyword>
<dbReference type="Pfam" id="PF04333">
    <property type="entry name" value="MlaA"/>
    <property type="match status" value="1"/>
</dbReference>
<reference evidence="5" key="1">
    <citation type="journal article" date="2019" name="Int. J. Syst. Evol. Microbiol.">
        <title>The Global Catalogue of Microorganisms (GCM) 10K type strain sequencing project: providing services to taxonomists for standard genome sequencing and annotation.</title>
        <authorList>
            <consortium name="The Broad Institute Genomics Platform"/>
            <consortium name="The Broad Institute Genome Sequencing Center for Infectious Disease"/>
            <person name="Wu L."/>
            <person name="Ma J."/>
        </authorList>
    </citation>
    <scope>NUCLEOTIDE SEQUENCE [LARGE SCALE GENOMIC DNA]</scope>
    <source>
        <strain evidence="5">KCTC 52607</strain>
    </source>
</reference>
<dbReference type="PANTHER" id="PTHR30035:SF3">
    <property type="entry name" value="INTERMEMBRANE PHOSPHOLIPID TRANSPORT SYSTEM LIPOPROTEIN MLAA"/>
    <property type="match status" value="1"/>
</dbReference>
<name>A0ABV7E4I6_9SPHN</name>
<accession>A0ABV7E4I6</accession>
<dbReference type="RefSeq" id="WP_336926196.1">
    <property type="nucleotide sequence ID" value="NZ_JBANRO010000006.1"/>
</dbReference>
<feature type="signal peptide" evidence="3">
    <location>
        <begin position="1"/>
        <end position="19"/>
    </location>
</feature>
<keyword evidence="5" id="KW-1185">Reference proteome</keyword>
<evidence type="ECO:0000256" key="3">
    <source>
        <dbReference type="SAM" id="SignalP"/>
    </source>
</evidence>
<evidence type="ECO:0000313" key="5">
    <source>
        <dbReference type="Proteomes" id="UP001595456"/>
    </source>
</evidence>